<keyword evidence="3" id="KW-1185">Reference proteome</keyword>
<gene>
    <name evidence="2" type="ORF">HRI_003778700</name>
</gene>
<comment type="caution">
    <text evidence="2">The sequence shown here is derived from an EMBL/GenBank/DDBJ whole genome shotgun (WGS) entry which is preliminary data.</text>
</comment>
<reference evidence="2" key="1">
    <citation type="submission" date="2023-05" db="EMBL/GenBank/DDBJ databases">
        <title>Genome and transcriptome analyses reveal genes involved in the formation of fine ridges on petal epidermal cells in Hibiscus trionum.</title>
        <authorList>
            <person name="Koshimizu S."/>
            <person name="Masuda S."/>
            <person name="Ishii T."/>
            <person name="Shirasu K."/>
            <person name="Hoshino A."/>
            <person name="Arita M."/>
        </authorList>
    </citation>
    <scope>NUCLEOTIDE SEQUENCE</scope>
    <source>
        <strain evidence="2">Hamamatsu line</strain>
    </source>
</reference>
<accession>A0A9W7IS40</accession>
<dbReference type="InterPro" id="IPR039537">
    <property type="entry name" value="Retrotran_Ty1/copia-like"/>
</dbReference>
<proteinExistence type="predicted"/>
<evidence type="ECO:0000313" key="3">
    <source>
        <dbReference type="Proteomes" id="UP001165190"/>
    </source>
</evidence>
<dbReference type="PANTHER" id="PTHR42648">
    <property type="entry name" value="TRANSPOSASE, PUTATIVE-RELATED"/>
    <property type="match status" value="1"/>
</dbReference>
<evidence type="ECO:0000313" key="2">
    <source>
        <dbReference type="EMBL" id="GMJ01095.1"/>
    </source>
</evidence>
<dbReference type="EMBL" id="BSYR01000035">
    <property type="protein sequence ID" value="GMJ01095.1"/>
    <property type="molecule type" value="Genomic_DNA"/>
</dbReference>
<organism evidence="2 3">
    <name type="scientific">Hibiscus trionum</name>
    <name type="common">Flower of an hour</name>
    <dbReference type="NCBI Taxonomy" id="183268"/>
    <lineage>
        <taxon>Eukaryota</taxon>
        <taxon>Viridiplantae</taxon>
        <taxon>Streptophyta</taxon>
        <taxon>Embryophyta</taxon>
        <taxon>Tracheophyta</taxon>
        <taxon>Spermatophyta</taxon>
        <taxon>Magnoliopsida</taxon>
        <taxon>eudicotyledons</taxon>
        <taxon>Gunneridae</taxon>
        <taxon>Pentapetalae</taxon>
        <taxon>rosids</taxon>
        <taxon>malvids</taxon>
        <taxon>Malvales</taxon>
        <taxon>Malvaceae</taxon>
        <taxon>Malvoideae</taxon>
        <taxon>Hibiscus</taxon>
    </lineage>
</organism>
<dbReference type="Pfam" id="PF13976">
    <property type="entry name" value="gag_pre-integrs"/>
    <property type="match status" value="1"/>
</dbReference>
<sequence>MQGLENDGLYKLPSAASASGLQVSTLDVASKDLFFPDECILQSGVTSSSSLEALEITKDSHTTCFVSVLDSLELWHRRLGHQSSVVLDFISKNCNISFHGNKDNFFCEACKLGKSHKLKFISSLIVYNQPLQLIQIDLWGPAPLLSNNYRYYISFADAYSRYT</sequence>
<dbReference type="InterPro" id="IPR025724">
    <property type="entry name" value="GAG-pre-integrase_dom"/>
</dbReference>
<feature type="domain" description="GAG-pre-integrase" evidence="1">
    <location>
        <begin position="55"/>
        <end position="115"/>
    </location>
</feature>
<evidence type="ECO:0000259" key="1">
    <source>
        <dbReference type="Pfam" id="PF13976"/>
    </source>
</evidence>
<dbReference type="OrthoDB" id="1436019at2759"/>
<dbReference type="Proteomes" id="UP001165190">
    <property type="component" value="Unassembled WGS sequence"/>
</dbReference>
<name>A0A9W7IS40_HIBTR</name>
<dbReference type="AlphaFoldDB" id="A0A9W7IS40"/>
<dbReference type="PANTHER" id="PTHR42648:SF26">
    <property type="entry name" value="INTEGRASE CATALYTIC DOMAIN-CONTAINING PROTEIN"/>
    <property type="match status" value="1"/>
</dbReference>
<protein>
    <recommendedName>
        <fullName evidence="1">GAG-pre-integrase domain-containing protein</fullName>
    </recommendedName>
</protein>